<evidence type="ECO:0000256" key="1">
    <source>
        <dbReference type="ARBA" id="ARBA00004123"/>
    </source>
</evidence>
<evidence type="ECO:0000313" key="12">
    <source>
        <dbReference type="EMBL" id="KAI5068121.1"/>
    </source>
</evidence>
<comment type="subunit">
    <text evidence="8">Homodimers and heterodimers.</text>
</comment>
<dbReference type="PROSITE" id="PS50863">
    <property type="entry name" value="B3"/>
    <property type="match status" value="1"/>
</dbReference>
<evidence type="ECO:0000256" key="3">
    <source>
        <dbReference type="ARBA" id="ARBA00023015"/>
    </source>
</evidence>
<feature type="domain" description="TF-B3" evidence="10">
    <location>
        <begin position="132"/>
        <end position="234"/>
    </location>
</feature>
<sequence length="1162" mass="130038">MRTSNVGEPGTITVSTEGCTGERKNLNSELWHACAGPLVSLPAVGSRVIYLPQGHSEQVAASTQKEVDAHMPAYPNLPPQIICQLHDVILHADVDTDEVYCQMTLQPLIGPEKESFFTPDIGSQSRQPTIFFCKTLTASDTSTHGGFSIPRRAAEKVFPPLDFAMQPPAQQLMARDLHDTEWKFRHIYRGQPKRHLLTTGWSVFVSAKRLVAGDSVLFIRNDKGQLLLGIRRATRPQTVMPSSVLSSDSMHIGVLAAAAHASNTGSRFTVFYNPRASPSEFVIACSKFEKAVYHTRVSVGMRFRMLFETEESTVRRYMGTITGVSDLDPVRWPNSHWRSIKVGWDESTAGERQRRVSLWEIEPLTTFLVYPPTTNWRLNHPLDMEFESLKRSSTWLQFQNGNSSSSGLVAPGMGMNSWLGSVQPKSEFTVETDAFNVLAGAVALHETYPSKQLHFQQQPQIVLPDQMMFKPQTERQQQPQQPSHVSQILQQQPQHLLGPLHHQQLLQVTQQQPLLRSPQLLQPAHQQQALHQPLEKPCQQSLQHPSAQLQLLQKAQQLSHHSYPHALQQLPQQQLSQSSNQQPSQQPNQQLLQPSNEQPCQQPQQQLCQQLPQQLQLSRQHKQPRLEQQQQLEQLPLQPLKVPHQQSLQQLQQPMLHQLHQQHIPLSHTLLYQQQPAHHHQQQVLPQPYSQQVRQLNNVQQQQQALSLLAQNHLRPAKQEATELTHQILSQSHVPSTQSQSTLSTLSSPLAMQQPRSNDLLVQQGQQPQLASQQQQQQQQHQNLSYLHTLQQSQVQPSYPEQLHHQQSISSPNVQGIILHSAFQPQALPNNSVSTPQSTSTDSSSVLSSTTGSHALQSIFGNFSADGLSSHSNTISSSQSSIQPVGVVCSSEAHQDSSVPSAWVTAASQVSSVLPPGTKDLESSCVGSEAELPSFSSSAPPFFSDAFRESSQEQHDLQANLQGQTLFGINIDQLQNMGVPSSIVEPEESRSYSCNNEFQSEYSSHFNQVPISDIDIPFGSSMFTEALEDPYFLQALAPVRTYTKIYKNGSVGRSLDVNRFNNYDELRCELARMFGLEGQLENARSGWQLIFVDKENDWLLLGDDPWEVFVNNVRSITILSPSEVPQMQDGIGLLSVPKQTNSSSEDGPRQQSVITSACSFEY</sequence>
<dbReference type="InterPro" id="IPR015300">
    <property type="entry name" value="DNA-bd_pseudobarrel_sf"/>
</dbReference>
<dbReference type="SMART" id="SM01019">
    <property type="entry name" value="B3"/>
    <property type="match status" value="1"/>
</dbReference>
<dbReference type="GO" id="GO:0009734">
    <property type="term" value="P:auxin-activated signaling pathway"/>
    <property type="evidence" value="ECO:0007669"/>
    <property type="project" value="UniProtKB-KW"/>
</dbReference>
<keyword evidence="4 8" id="KW-0238">DNA-binding</keyword>
<dbReference type="InterPro" id="IPR053793">
    <property type="entry name" value="PB1-like"/>
</dbReference>
<keyword evidence="6 8" id="KW-0539">Nucleus</keyword>
<feature type="compositionally biased region" description="Low complexity" evidence="9">
    <location>
        <begin position="522"/>
        <end position="532"/>
    </location>
</feature>
<dbReference type="FunFam" id="3.10.20.90:FF:000047">
    <property type="entry name" value="Auxin response factor"/>
    <property type="match status" value="1"/>
</dbReference>
<evidence type="ECO:0000256" key="2">
    <source>
        <dbReference type="ARBA" id="ARBA00007853"/>
    </source>
</evidence>
<dbReference type="Proteomes" id="UP000886520">
    <property type="component" value="Chromosome 16"/>
</dbReference>
<dbReference type="InterPro" id="IPR033389">
    <property type="entry name" value="AUX/IAA_dom"/>
</dbReference>
<comment type="function">
    <text evidence="8">Auxin response factors (ARFs) are transcriptional factors that bind specifically to the DNA sequence 5'-TGTCTC-3' found in the auxin-responsive promoter elements (AuxREs).</text>
</comment>
<dbReference type="OrthoDB" id="2016915at2759"/>
<evidence type="ECO:0000256" key="7">
    <source>
        <dbReference type="ARBA" id="ARBA00023294"/>
    </source>
</evidence>
<dbReference type="AlphaFoldDB" id="A0A9D4UHQ3"/>
<keyword evidence="3 8" id="KW-0805">Transcription regulation</keyword>
<comment type="similarity">
    <text evidence="2 8">Belongs to the ARF family.</text>
</comment>
<feature type="compositionally biased region" description="Low complexity" evidence="9">
    <location>
        <begin position="763"/>
        <end position="782"/>
    </location>
</feature>
<dbReference type="Gene3D" id="3.10.20.90">
    <property type="entry name" value="Phosphatidylinositol 3-kinase Catalytic Subunit, Chain A, domain 1"/>
    <property type="match status" value="1"/>
</dbReference>
<dbReference type="PROSITE" id="PS51745">
    <property type="entry name" value="PB1"/>
    <property type="match status" value="1"/>
</dbReference>
<dbReference type="Gene3D" id="2.30.30.1040">
    <property type="match status" value="1"/>
</dbReference>
<gene>
    <name evidence="12" type="ORF">GOP47_0016466</name>
</gene>
<feature type="region of interest" description="Disordered" evidence="9">
    <location>
        <begin position="522"/>
        <end position="542"/>
    </location>
</feature>
<dbReference type="PANTHER" id="PTHR31384">
    <property type="entry name" value="AUXIN RESPONSE FACTOR 4-RELATED"/>
    <property type="match status" value="1"/>
</dbReference>
<dbReference type="CDD" id="cd10017">
    <property type="entry name" value="B3_DNA"/>
    <property type="match status" value="1"/>
</dbReference>
<evidence type="ECO:0000256" key="5">
    <source>
        <dbReference type="ARBA" id="ARBA00023163"/>
    </source>
</evidence>
<dbReference type="InterPro" id="IPR010525">
    <property type="entry name" value="ARF_dom"/>
</dbReference>
<feature type="region of interest" description="Disordered" evidence="9">
    <location>
        <begin position="828"/>
        <end position="849"/>
    </location>
</feature>
<dbReference type="Pfam" id="PF02362">
    <property type="entry name" value="B3"/>
    <property type="match status" value="1"/>
</dbReference>
<protein>
    <recommendedName>
        <fullName evidence="8">Auxin response factor</fullName>
    </recommendedName>
</protein>
<name>A0A9D4UHQ3_ADICA</name>
<dbReference type="Pfam" id="PF02309">
    <property type="entry name" value="AUX_IAA"/>
    <property type="match status" value="1"/>
</dbReference>
<feature type="domain" description="PB1" evidence="11">
    <location>
        <begin position="1040"/>
        <end position="1123"/>
    </location>
</feature>
<keyword evidence="5 8" id="KW-0804">Transcription</keyword>
<feature type="compositionally biased region" description="Low complexity" evidence="9">
    <location>
        <begin position="832"/>
        <end position="849"/>
    </location>
</feature>
<feature type="region of interest" description="Disordered" evidence="9">
    <location>
        <begin position="730"/>
        <end position="782"/>
    </location>
</feature>
<proteinExistence type="inferred from homology"/>
<evidence type="ECO:0000313" key="13">
    <source>
        <dbReference type="Proteomes" id="UP000886520"/>
    </source>
</evidence>
<dbReference type="FunFam" id="2.30.30.1040:FF:000001">
    <property type="entry name" value="Auxin response factor"/>
    <property type="match status" value="1"/>
</dbReference>
<feature type="region of interest" description="Disordered" evidence="9">
    <location>
        <begin position="471"/>
        <end position="490"/>
    </location>
</feature>
<evidence type="ECO:0000256" key="8">
    <source>
        <dbReference type="RuleBase" id="RU004561"/>
    </source>
</evidence>
<evidence type="ECO:0000259" key="11">
    <source>
        <dbReference type="PROSITE" id="PS51745"/>
    </source>
</evidence>
<keyword evidence="7 8" id="KW-0927">Auxin signaling pathway</keyword>
<keyword evidence="13" id="KW-1185">Reference proteome</keyword>
<evidence type="ECO:0000259" key="10">
    <source>
        <dbReference type="PROSITE" id="PS50863"/>
    </source>
</evidence>
<dbReference type="Pfam" id="PF06507">
    <property type="entry name" value="ARF_AD"/>
    <property type="match status" value="1"/>
</dbReference>
<dbReference type="GO" id="GO:0005634">
    <property type="term" value="C:nucleus"/>
    <property type="evidence" value="ECO:0007669"/>
    <property type="project" value="UniProtKB-SubCell"/>
</dbReference>
<organism evidence="12 13">
    <name type="scientific">Adiantum capillus-veneris</name>
    <name type="common">Maidenhair fern</name>
    <dbReference type="NCBI Taxonomy" id="13818"/>
    <lineage>
        <taxon>Eukaryota</taxon>
        <taxon>Viridiplantae</taxon>
        <taxon>Streptophyta</taxon>
        <taxon>Embryophyta</taxon>
        <taxon>Tracheophyta</taxon>
        <taxon>Polypodiopsida</taxon>
        <taxon>Polypodiidae</taxon>
        <taxon>Polypodiales</taxon>
        <taxon>Pteridineae</taxon>
        <taxon>Pteridaceae</taxon>
        <taxon>Vittarioideae</taxon>
        <taxon>Adiantum</taxon>
    </lineage>
</organism>
<comment type="subcellular location">
    <subcellularLocation>
        <location evidence="1 8">Nucleus</location>
    </subcellularLocation>
</comment>
<evidence type="ECO:0000256" key="6">
    <source>
        <dbReference type="ARBA" id="ARBA00023242"/>
    </source>
</evidence>
<reference evidence="12" key="1">
    <citation type="submission" date="2021-01" db="EMBL/GenBank/DDBJ databases">
        <title>Adiantum capillus-veneris genome.</title>
        <authorList>
            <person name="Fang Y."/>
            <person name="Liao Q."/>
        </authorList>
    </citation>
    <scope>NUCLEOTIDE SEQUENCE</scope>
    <source>
        <strain evidence="12">H3</strain>
        <tissue evidence="12">Leaf</tissue>
    </source>
</reference>
<dbReference type="InterPro" id="IPR003340">
    <property type="entry name" value="B3_DNA-bd"/>
</dbReference>
<dbReference type="Gene3D" id="2.40.330.10">
    <property type="entry name" value="DNA-binding pseudobarrel domain"/>
    <property type="match status" value="1"/>
</dbReference>
<dbReference type="PANTHER" id="PTHR31384:SF115">
    <property type="entry name" value="AUXIN RESPONSE FACTOR 6"/>
    <property type="match status" value="1"/>
</dbReference>
<dbReference type="GO" id="GO:0003677">
    <property type="term" value="F:DNA binding"/>
    <property type="evidence" value="ECO:0007669"/>
    <property type="project" value="UniProtKB-KW"/>
</dbReference>
<dbReference type="InterPro" id="IPR044835">
    <property type="entry name" value="ARF_plant"/>
</dbReference>
<dbReference type="FunFam" id="2.40.330.10:FF:000001">
    <property type="entry name" value="Auxin response factor"/>
    <property type="match status" value="1"/>
</dbReference>
<dbReference type="EMBL" id="JABFUD020000016">
    <property type="protein sequence ID" value="KAI5068121.1"/>
    <property type="molecule type" value="Genomic_DNA"/>
</dbReference>
<evidence type="ECO:0000256" key="9">
    <source>
        <dbReference type="SAM" id="MobiDB-lite"/>
    </source>
</evidence>
<comment type="caution">
    <text evidence="12">The sequence shown here is derived from an EMBL/GenBank/DDBJ whole genome shotgun (WGS) entry which is preliminary data.</text>
</comment>
<feature type="compositionally biased region" description="Low complexity" evidence="9">
    <location>
        <begin position="735"/>
        <end position="750"/>
    </location>
</feature>
<feature type="region of interest" description="Disordered" evidence="9">
    <location>
        <begin position="570"/>
        <end position="605"/>
    </location>
</feature>
<evidence type="ECO:0000256" key="4">
    <source>
        <dbReference type="ARBA" id="ARBA00023125"/>
    </source>
</evidence>
<dbReference type="SUPFAM" id="SSF101936">
    <property type="entry name" value="DNA-binding pseudobarrel domain"/>
    <property type="match status" value="1"/>
</dbReference>
<dbReference type="SUPFAM" id="SSF54277">
    <property type="entry name" value="CAD &amp; PB1 domains"/>
    <property type="match status" value="1"/>
</dbReference>
<accession>A0A9D4UHQ3</accession>
<feature type="compositionally biased region" description="Low complexity" evidence="9">
    <location>
        <begin position="476"/>
        <end position="490"/>
    </location>
</feature>
<dbReference type="GO" id="GO:0006355">
    <property type="term" value="P:regulation of DNA-templated transcription"/>
    <property type="evidence" value="ECO:0007669"/>
    <property type="project" value="InterPro"/>
</dbReference>